<dbReference type="AlphaFoldDB" id="A0A0F9N7U5"/>
<sequence>MKIYFATDWLIDTMSESLNKIDIFLRLLSFYFVKDYPRSYLRR</sequence>
<organism evidence="1">
    <name type="scientific">marine sediment metagenome</name>
    <dbReference type="NCBI Taxonomy" id="412755"/>
    <lineage>
        <taxon>unclassified sequences</taxon>
        <taxon>metagenomes</taxon>
        <taxon>ecological metagenomes</taxon>
    </lineage>
</organism>
<name>A0A0F9N7U5_9ZZZZ</name>
<reference evidence="1" key="1">
    <citation type="journal article" date="2015" name="Nature">
        <title>Complex archaea that bridge the gap between prokaryotes and eukaryotes.</title>
        <authorList>
            <person name="Spang A."/>
            <person name="Saw J.H."/>
            <person name="Jorgensen S.L."/>
            <person name="Zaremba-Niedzwiedzka K."/>
            <person name="Martijn J."/>
            <person name="Lind A.E."/>
            <person name="van Eijk R."/>
            <person name="Schleper C."/>
            <person name="Guy L."/>
            <person name="Ettema T.J."/>
        </authorList>
    </citation>
    <scope>NUCLEOTIDE SEQUENCE</scope>
</reference>
<comment type="caution">
    <text evidence="1">The sequence shown here is derived from an EMBL/GenBank/DDBJ whole genome shotgun (WGS) entry which is preliminary data.</text>
</comment>
<evidence type="ECO:0000313" key="1">
    <source>
        <dbReference type="EMBL" id="KKM77522.1"/>
    </source>
</evidence>
<dbReference type="EMBL" id="LAZR01008629">
    <property type="protein sequence ID" value="KKM77522.1"/>
    <property type="molecule type" value="Genomic_DNA"/>
</dbReference>
<accession>A0A0F9N7U5</accession>
<protein>
    <submittedName>
        <fullName evidence="1">Uncharacterized protein</fullName>
    </submittedName>
</protein>
<gene>
    <name evidence="1" type="ORF">LCGC14_1369120</name>
</gene>
<proteinExistence type="predicted"/>